<dbReference type="RefSeq" id="WP_308134120.1">
    <property type="nucleotide sequence ID" value="NZ_CP133197.1"/>
</dbReference>
<dbReference type="Proteomes" id="UP001229862">
    <property type="component" value="Chromosome"/>
</dbReference>
<proteinExistence type="predicted"/>
<dbReference type="Proteomes" id="UP001223336">
    <property type="component" value="Unassembled WGS sequence"/>
</dbReference>
<accession>A0AA51MN93</accession>
<name>A0AA51MN93_9GAMM</name>
<keyword evidence="4" id="KW-1185">Reference proteome</keyword>
<dbReference type="EMBL" id="CP133217">
    <property type="protein sequence ID" value="WML85216.1"/>
    <property type="molecule type" value="Genomic_DNA"/>
</dbReference>
<gene>
    <name evidence="2" type="ORF">RCC75_05755</name>
    <name evidence="3" type="ORF">RCG00_12970</name>
</gene>
<sequence>MLTDFWTWILDMGNSKTVALLIFFTTFVGIIIYNYSSRRRSERLESYRYLPLMDEDEADKRVKASEAASQAKGEK</sequence>
<evidence type="ECO:0000313" key="2">
    <source>
        <dbReference type="EMBL" id="MDQ5768022.1"/>
    </source>
</evidence>
<organism evidence="3">
    <name type="scientific">Thiothrix subterranea</name>
    <dbReference type="NCBI Taxonomy" id="2735563"/>
    <lineage>
        <taxon>Bacteria</taxon>
        <taxon>Pseudomonadati</taxon>
        <taxon>Pseudomonadota</taxon>
        <taxon>Gammaproteobacteria</taxon>
        <taxon>Thiotrichales</taxon>
        <taxon>Thiotrichaceae</taxon>
        <taxon>Thiothrix</taxon>
    </lineage>
</organism>
<reference evidence="3 4" key="1">
    <citation type="submission" date="2023-08" db="EMBL/GenBank/DDBJ databases">
        <title>New molecular markers tilS and rpoB for phylogenetic and monitoring studies of the genus Thiothrix biodiversity.</title>
        <authorList>
            <person name="Ravin N.V."/>
            <person name="Smolyakov D."/>
            <person name="Markov N.D."/>
            <person name="Beletsky A.V."/>
            <person name="Mardanov A.V."/>
            <person name="Rudenko T.S."/>
            <person name="Grabovich M.Y."/>
        </authorList>
    </citation>
    <scope>NUCLEOTIDE SEQUENCE</scope>
    <source>
        <strain evidence="3">DNT52</strain>
        <strain evidence="2 4">H33</strain>
    </source>
</reference>
<keyword evidence="1" id="KW-1133">Transmembrane helix</keyword>
<feature type="transmembrane region" description="Helical" evidence="1">
    <location>
        <begin position="18"/>
        <end position="36"/>
    </location>
</feature>
<keyword evidence="1" id="KW-0472">Membrane</keyword>
<protein>
    <submittedName>
        <fullName evidence="3">Cbb3-type cytochrome c oxidase subunit 3</fullName>
    </submittedName>
</protein>
<dbReference type="AlphaFoldDB" id="A0AA51MN93"/>
<evidence type="ECO:0000256" key="1">
    <source>
        <dbReference type="SAM" id="Phobius"/>
    </source>
</evidence>
<dbReference type="EMBL" id="JAVFKN010000005">
    <property type="protein sequence ID" value="MDQ5768022.1"/>
    <property type="molecule type" value="Genomic_DNA"/>
</dbReference>
<evidence type="ECO:0000313" key="4">
    <source>
        <dbReference type="Proteomes" id="UP001223336"/>
    </source>
</evidence>
<evidence type="ECO:0000313" key="3">
    <source>
        <dbReference type="EMBL" id="WML85216.1"/>
    </source>
</evidence>
<keyword evidence="1" id="KW-0812">Transmembrane</keyword>